<dbReference type="eggNOG" id="COG0297">
    <property type="taxonomic scope" value="Bacteria"/>
</dbReference>
<organism evidence="3 4">
    <name type="scientific">Thermobrachium celere DSM 8682</name>
    <dbReference type="NCBI Taxonomy" id="941824"/>
    <lineage>
        <taxon>Bacteria</taxon>
        <taxon>Bacillati</taxon>
        <taxon>Bacillota</taxon>
        <taxon>Clostridia</taxon>
        <taxon>Eubacteriales</taxon>
        <taxon>Clostridiaceae</taxon>
        <taxon>Thermobrachium</taxon>
    </lineage>
</organism>
<evidence type="ECO:0000313" key="3">
    <source>
        <dbReference type="EMBL" id="CDF57737.1"/>
    </source>
</evidence>
<dbReference type="PANTHER" id="PTHR45947">
    <property type="entry name" value="SULFOQUINOVOSYL TRANSFERASE SQD2"/>
    <property type="match status" value="1"/>
</dbReference>
<dbReference type="InterPro" id="IPR001296">
    <property type="entry name" value="Glyco_trans_1"/>
</dbReference>
<feature type="domain" description="Glycosyltransferase subfamily 4-like N-terminal" evidence="2">
    <location>
        <begin position="20"/>
        <end position="200"/>
    </location>
</feature>
<name>R7RNH0_9CLOT</name>
<gene>
    <name evidence="3" type="ORF">TCEL_01651</name>
</gene>
<accession>R7RNH0</accession>
<sequence length="395" mass="45634">MKVLVISHMYPSSFNRISGIFVHQQVKALINAGCEVKVVSPIPYAPYILTLINKKWKAYRDVPYKDSLENVDIYHPRYIEFPRGLFFDKSGRLMAIGIKKIVRDINKEFKFDIIHSHVALPDGYAGMIINQKYKVPHVVTIHGQDFQNTIYKSEKCKKQLFKVLDNVDYIITVSNKLKKIVEGESFYSKIVTINNGIDKEIIVNQFKPRQSDNKIKIVSVSNLKKTKGLQYNLYALERLVRKYKDVYYDIIGEGEYKSELKRLVDELGLVNNVRFLGKMDHSKVISILKNYDIFSLPSYKEGFGMVYLEAMAQGLPVIAVKGEGIEDVINNSINGFLVERENIDELEKVLEKLVLDTNLRISIGKKALETVKNNYTWEINSYKIIELYKQLLNKE</sequence>
<dbReference type="InterPro" id="IPR028098">
    <property type="entry name" value="Glyco_trans_4-like_N"/>
</dbReference>
<dbReference type="PANTHER" id="PTHR45947:SF3">
    <property type="entry name" value="SULFOQUINOVOSYL TRANSFERASE SQD2"/>
    <property type="match status" value="1"/>
</dbReference>
<dbReference type="InterPro" id="IPR050194">
    <property type="entry name" value="Glycosyltransferase_grp1"/>
</dbReference>
<protein>
    <submittedName>
        <fullName evidence="3">Putative teichuronic acid biosynthesis glycosyl transferase TuaC</fullName>
    </submittedName>
</protein>
<dbReference type="Pfam" id="PF00534">
    <property type="entry name" value="Glycos_transf_1"/>
    <property type="match status" value="1"/>
</dbReference>
<dbReference type="GO" id="GO:0016757">
    <property type="term" value="F:glycosyltransferase activity"/>
    <property type="evidence" value="ECO:0007669"/>
    <property type="project" value="InterPro"/>
</dbReference>
<proteinExistence type="predicted"/>
<feature type="domain" description="Glycosyl transferase family 1" evidence="1">
    <location>
        <begin position="205"/>
        <end position="367"/>
    </location>
</feature>
<keyword evidence="3" id="KW-0808">Transferase</keyword>
<comment type="caution">
    <text evidence="3">The sequence shown here is derived from an EMBL/GenBank/DDBJ whole genome shotgun (WGS) entry which is preliminary data.</text>
</comment>
<dbReference type="AlphaFoldDB" id="R7RNH0"/>
<dbReference type="RefSeq" id="WP_018661159.1">
    <property type="nucleotide sequence ID" value="NZ_HF952018.1"/>
</dbReference>
<evidence type="ECO:0000259" key="1">
    <source>
        <dbReference type="Pfam" id="PF00534"/>
    </source>
</evidence>
<dbReference type="EMBL" id="CAVN010000090">
    <property type="protein sequence ID" value="CDF57737.1"/>
    <property type="molecule type" value="Genomic_DNA"/>
</dbReference>
<reference evidence="3" key="1">
    <citation type="submission" date="2013-03" db="EMBL/GenBank/DDBJ databases">
        <title>Draft genome sequence of the hydrogen-ethanol-producing anaerobic alkalithermophilic Caloramator celere.</title>
        <authorList>
            <person name="Ciranna A."/>
            <person name="Larjo A."/>
            <person name="Kivisto A."/>
            <person name="Santala V."/>
            <person name="Roos C."/>
            <person name="Karp M."/>
        </authorList>
    </citation>
    <scope>NUCLEOTIDE SEQUENCE [LARGE SCALE GENOMIC DNA]</scope>
    <source>
        <strain evidence="3">DSM 8682</strain>
    </source>
</reference>
<dbReference type="Gene3D" id="3.40.50.2000">
    <property type="entry name" value="Glycogen Phosphorylase B"/>
    <property type="match status" value="2"/>
</dbReference>
<dbReference type="Pfam" id="PF13439">
    <property type="entry name" value="Glyco_transf_4"/>
    <property type="match status" value="1"/>
</dbReference>
<evidence type="ECO:0000313" key="4">
    <source>
        <dbReference type="Proteomes" id="UP000014923"/>
    </source>
</evidence>
<evidence type="ECO:0000259" key="2">
    <source>
        <dbReference type="Pfam" id="PF13439"/>
    </source>
</evidence>
<dbReference type="HOGENOM" id="CLU_009583_2_4_9"/>
<dbReference type="Proteomes" id="UP000014923">
    <property type="component" value="Unassembled WGS sequence"/>
</dbReference>
<keyword evidence="4" id="KW-1185">Reference proteome</keyword>
<dbReference type="SUPFAM" id="SSF53756">
    <property type="entry name" value="UDP-Glycosyltransferase/glycogen phosphorylase"/>
    <property type="match status" value="1"/>
</dbReference>